<dbReference type="AlphaFoldDB" id="Q6IGK3"/>
<reference evidence="1" key="1">
    <citation type="journal article" date="2003" name="Genome Biol.">
        <title>An integrated gene annotation and transcriptional profiling approach towards the full gene content of the Drosophila genome.</title>
        <authorList>
            <person name="Hild M."/>
            <person name="Beckmann B."/>
            <person name="Haas S.A."/>
            <person name="Koch B."/>
            <person name="Solovyev V."/>
            <person name="Busold C."/>
            <person name="Fellenberg K."/>
            <person name="Boutros M."/>
            <person name="Vingron M."/>
            <person name="Sauer F."/>
            <person name="Hoheisel J.D."/>
            <person name="Paro R."/>
        </authorList>
    </citation>
    <scope>NUCLEOTIDE SEQUENCE</scope>
</reference>
<evidence type="ECO:0000313" key="1">
    <source>
        <dbReference type="EMBL" id="DAA02461.1"/>
    </source>
</evidence>
<sequence>MRLPNFASGRIHLTFLIRRVAVTTKCPTHQRQQLAEQLLRTARKCRPKTSSDSNGSCLEQLLPEPHRLRSSPTPPLAFGGVAYVWRCKDKRRHLLTLAAVAVEHRKYPPQMGFQLAATVSHQPAIVLSSVAAHPATWTGHCRGAQIKMKSKWGPIITTSFAGAFGKGNEVFMIELIACGGGGGGGGVGWGVVLAGHSGQGQLEQQAINIDDGRRIKRLRWFCISNMDLSLSETKNYRCC</sequence>
<gene>
    <name evidence="1" type="ORF">HDC06105</name>
</gene>
<organism evidence="1">
    <name type="scientific">Drosophila melanogaster</name>
    <name type="common">Fruit fly</name>
    <dbReference type="NCBI Taxonomy" id="7227"/>
    <lineage>
        <taxon>Eukaryota</taxon>
        <taxon>Metazoa</taxon>
        <taxon>Ecdysozoa</taxon>
        <taxon>Arthropoda</taxon>
        <taxon>Hexapoda</taxon>
        <taxon>Insecta</taxon>
        <taxon>Pterygota</taxon>
        <taxon>Neoptera</taxon>
        <taxon>Endopterygota</taxon>
        <taxon>Diptera</taxon>
        <taxon>Brachycera</taxon>
        <taxon>Muscomorpha</taxon>
        <taxon>Ephydroidea</taxon>
        <taxon>Drosophilidae</taxon>
        <taxon>Drosophila</taxon>
        <taxon>Sophophora</taxon>
    </lineage>
</organism>
<dbReference type="EMBL" id="BK003763">
    <property type="protein sequence ID" value="DAA02461.1"/>
    <property type="molecule type" value="Genomic_DNA"/>
</dbReference>
<protein>
    <submittedName>
        <fullName evidence="1">HDC06105</fullName>
    </submittedName>
</protein>
<accession>Q6IGK3</accession>
<name>Q6IGK3_DROME</name>
<proteinExistence type="predicted"/>